<dbReference type="AlphaFoldDB" id="A0A0F9PEV6"/>
<organism evidence="2">
    <name type="scientific">marine sediment metagenome</name>
    <dbReference type="NCBI Taxonomy" id="412755"/>
    <lineage>
        <taxon>unclassified sequences</taxon>
        <taxon>metagenomes</taxon>
        <taxon>ecological metagenomes</taxon>
    </lineage>
</organism>
<reference evidence="2" key="1">
    <citation type="journal article" date="2015" name="Nature">
        <title>Complex archaea that bridge the gap between prokaryotes and eukaryotes.</title>
        <authorList>
            <person name="Spang A."/>
            <person name="Saw J.H."/>
            <person name="Jorgensen S.L."/>
            <person name="Zaremba-Niedzwiedzka K."/>
            <person name="Martijn J."/>
            <person name="Lind A.E."/>
            <person name="van Eijk R."/>
            <person name="Schleper C."/>
            <person name="Guy L."/>
            <person name="Ettema T.J."/>
        </authorList>
    </citation>
    <scope>NUCLEOTIDE SEQUENCE</scope>
</reference>
<proteinExistence type="predicted"/>
<feature type="transmembrane region" description="Helical" evidence="1">
    <location>
        <begin position="51"/>
        <end position="74"/>
    </location>
</feature>
<dbReference type="EMBL" id="LAZR01006473">
    <property type="protein sequence ID" value="KKM91877.1"/>
    <property type="molecule type" value="Genomic_DNA"/>
</dbReference>
<sequence>MERVEKDVLLIPIILFFILWWIEIGSAIVHLEEFGMYEDWISNWVTLTDDYLIYTNTFGSFFFGCYAWSIILYYLDVTNYFRYMKLIILSFIFWFVISIFIGNVGAISYFNEWLFIHIIFGFWVGIGGISSAIMVIGNIGSHQLKYFKICKKKAGIFERYEASLILLILITLGINLSLFIDLNTVFILWAVIGGILIIFINYLFSKKKERDTGIKENFLLLRKIFRGIRSNISHLTTNPKNLEGEMREKYFEKSNRLKYQKQMIIIILISFIGISLLIGFGIPLLFTGVLFIYFPITIGISFLFLAIIIIYLSINESKRRNSFQSTQEFNFNFERRNPFQSTREFYFDEKIKIKDKYVKQDDIIKSVLQLLPEDYFISHGIPAFFKNNHVFLRNSYGLNVFLYYWLNDQDKTSPLITDVIKFLENIDEYIEYSTKILNFIYQNGRAPDKEEAWDLEIPIEEMDLLLELINIEIRSNVFNLLNEAEIKYYDEISKPIILAKKEPEEFKLENLIGEFDINFIDAIILPNFLNDLITMEDLDDFLAQKITKKSILDNEFNELNEYATKILKLKLNKEKEFTVLELARYLKASIMKTQEALYFLNNSENLINIEFSSEEINNISKLISKALRYCQNNEVELGRNLLISDFNLDLITSLRVIELYGKKFLLPEQISKKETKLLDQISLSTIKYIKEINESPAIDDLMIDLDINIRDASVIYAFINRISTDPLPENFEKISEKELLSIDDISCEILKIEKYVRKNNTLVDFAYQLNAGIYSAKRSLSYISWCENFYNTSYIENLSVKNKNVIHEKIKAALKYTKKNDLRIEFDVLIKEIGFNLKDTHLIIGLYNNIVSKRINVDTLTMIKKKKIEPISRRIFKAKKSGEILSYEPEEVFLLNADSTSLDDLWIALNYLKVKVLNLLMEKPKIIKTHLGKISAEREIQLKERHGIKVGKISNIELSKDTIKFQPTEVKFKSSTENVEMKRGIDFIGGLIRYKVVIKNNSEMLISNLELYLQMTADHIRTIDIKPRVYRRGDRAKIPNMSPDQSESIDFYLEPMICGSIPVSPVATYLDAYGKLHMLTRDRLFADSKCPPIINPGEENIAKVKNIYENNDIIRAFRSFELEHDSSRVFNLLREGIGAWAGKSVSKPIYENIKTFRAEVFYYVLNQNIDSGLGHKEQIIIKILVDEEKNIAMLSVGAEKNPTVNGVLTHIWELANSRIGEAFGYQFVSLHCPECGGSVDNMGKSQEILKCKYCGEKYEKRALKT</sequence>
<protein>
    <submittedName>
        <fullName evidence="2">Uncharacterized protein</fullName>
    </submittedName>
</protein>
<feature type="transmembrane region" description="Helical" evidence="1">
    <location>
        <begin position="263"/>
        <end position="286"/>
    </location>
</feature>
<evidence type="ECO:0000313" key="2">
    <source>
        <dbReference type="EMBL" id="KKM91877.1"/>
    </source>
</evidence>
<feature type="transmembrane region" description="Helical" evidence="1">
    <location>
        <begin position="9"/>
        <end position="31"/>
    </location>
</feature>
<accession>A0A0F9PEV6</accession>
<comment type="caution">
    <text evidence="2">The sequence shown here is derived from an EMBL/GenBank/DDBJ whole genome shotgun (WGS) entry which is preliminary data.</text>
</comment>
<keyword evidence="1" id="KW-1133">Transmembrane helix</keyword>
<feature type="transmembrane region" description="Helical" evidence="1">
    <location>
        <begin position="186"/>
        <end position="204"/>
    </location>
</feature>
<name>A0A0F9PEV6_9ZZZZ</name>
<feature type="transmembrane region" description="Helical" evidence="1">
    <location>
        <begin position="86"/>
        <end position="107"/>
    </location>
</feature>
<keyword evidence="1" id="KW-0812">Transmembrane</keyword>
<feature type="transmembrane region" description="Helical" evidence="1">
    <location>
        <begin position="160"/>
        <end position="180"/>
    </location>
</feature>
<feature type="transmembrane region" description="Helical" evidence="1">
    <location>
        <begin position="292"/>
        <end position="314"/>
    </location>
</feature>
<evidence type="ECO:0000256" key="1">
    <source>
        <dbReference type="SAM" id="Phobius"/>
    </source>
</evidence>
<gene>
    <name evidence="2" type="ORF">LCGC14_1224050</name>
</gene>
<feature type="transmembrane region" description="Helical" evidence="1">
    <location>
        <begin position="113"/>
        <end position="139"/>
    </location>
</feature>
<keyword evidence="1" id="KW-0472">Membrane</keyword>